<dbReference type="PANTHER" id="PTHR44591:SF3">
    <property type="entry name" value="RESPONSE REGULATORY DOMAIN-CONTAINING PROTEIN"/>
    <property type="match status" value="1"/>
</dbReference>
<dbReference type="Proteomes" id="UP001597110">
    <property type="component" value="Unassembled WGS sequence"/>
</dbReference>
<dbReference type="PANTHER" id="PTHR44591">
    <property type="entry name" value="STRESS RESPONSE REGULATOR PROTEIN 1"/>
    <property type="match status" value="1"/>
</dbReference>
<dbReference type="Pfam" id="PF00072">
    <property type="entry name" value="Response_reg"/>
    <property type="match status" value="1"/>
</dbReference>
<comment type="caution">
    <text evidence="5">The sequence shown here is derived from an EMBL/GenBank/DDBJ whole genome shotgun (WGS) entry which is preliminary data.</text>
</comment>
<evidence type="ECO:0000313" key="6">
    <source>
        <dbReference type="Proteomes" id="UP001597110"/>
    </source>
</evidence>
<evidence type="ECO:0000256" key="1">
    <source>
        <dbReference type="ARBA" id="ARBA00022553"/>
    </source>
</evidence>
<gene>
    <name evidence="5" type="ORF">ACFQ0E_08720</name>
</gene>
<keyword evidence="6" id="KW-1185">Reference proteome</keyword>
<feature type="compositionally biased region" description="Basic and acidic residues" evidence="3">
    <location>
        <begin position="1"/>
        <end position="12"/>
    </location>
</feature>
<name>A0ABW2YD77_9GAMM</name>
<dbReference type="InterPro" id="IPR050595">
    <property type="entry name" value="Bact_response_regulator"/>
</dbReference>
<evidence type="ECO:0000256" key="3">
    <source>
        <dbReference type="SAM" id="MobiDB-lite"/>
    </source>
</evidence>
<dbReference type="Gene3D" id="3.40.50.2300">
    <property type="match status" value="1"/>
</dbReference>
<dbReference type="EMBL" id="JBHTIF010000001">
    <property type="protein sequence ID" value="MFD0725682.1"/>
    <property type="molecule type" value="Genomic_DNA"/>
</dbReference>
<sequence>MSIFDSVKRLLGRDSAPTRPAAAPSAPRPAVPAPAPMPPAPVAPPAAAVDATAPTAMPVLAPSPDDVTDSAIEAAAEAHVPLDDSYQGPERRERGRVNARPGTRALIVDDSNVVVAVLRKMLQQNGYQTYEAYTAEEALELAKVLVPEIIFLDIVLPGMDGFAALRALRRDPVTKDVPVIMISGNMLATEQFYVQRIGADDFMKKPFSRPEVFTRIERLLDDEGIPRRQGMPAQAV</sequence>
<evidence type="ECO:0000259" key="4">
    <source>
        <dbReference type="PROSITE" id="PS50110"/>
    </source>
</evidence>
<dbReference type="PROSITE" id="PS50110">
    <property type="entry name" value="RESPONSE_REGULATORY"/>
    <property type="match status" value="1"/>
</dbReference>
<feature type="modified residue" description="4-aspartylphosphate" evidence="2">
    <location>
        <position position="153"/>
    </location>
</feature>
<evidence type="ECO:0000313" key="5">
    <source>
        <dbReference type="EMBL" id="MFD0725682.1"/>
    </source>
</evidence>
<reference evidence="6" key="1">
    <citation type="journal article" date="2019" name="Int. J. Syst. Evol. Microbiol.">
        <title>The Global Catalogue of Microorganisms (GCM) 10K type strain sequencing project: providing services to taxonomists for standard genome sequencing and annotation.</title>
        <authorList>
            <consortium name="The Broad Institute Genomics Platform"/>
            <consortium name="The Broad Institute Genome Sequencing Center for Infectious Disease"/>
            <person name="Wu L."/>
            <person name="Ma J."/>
        </authorList>
    </citation>
    <scope>NUCLEOTIDE SEQUENCE [LARGE SCALE GENOMIC DNA]</scope>
    <source>
        <strain evidence="6">CCUG 55585</strain>
    </source>
</reference>
<dbReference type="InterPro" id="IPR011006">
    <property type="entry name" value="CheY-like_superfamily"/>
</dbReference>
<feature type="compositionally biased region" description="Pro residues" evidence="3">
    <location>
        <begin position="26"/>
        <end position="44"/>
    </location>
</feature>
<feature type="region of interest" description="Disordered" evidence="3">
    <location>
        <begin position="1"/>
        <end position="49"/>
    </location>
</feature>
<protein>
    <submittedName>
        <fullName evidence="5">PleD family two-component system response regulator</fullName>
    </submittedName>
</protein>
<feature type="domain" description="Response regulatory" evidence="4">
    <location>
        <begin position="104"/>
        <end position="220"/>
    </location>
</feature>
<accession>A0ABW2YD77</accession>
<dbReference type="SUPFAM" id="SSF52172">
    <property type="entry name" value="CheY-like"/>
    <property type="match status" value="1"/>
</dbReference>
<feature type="compositionally biased region" description="Low complexity" evidence="3">
    <location>
        <begin position="14"/>
        <end position="25"/>
    </location>
</feature>
<proteinExistence type="predicted"/>
<keyword evidence="1 2" id="KW-0597">Phosphoprotein</keyword>
<evidence type="ECO:0000256" key="2">
    <source>
        <dbReference type="PROSITE-ProRule" id="PRU00169"/>
    </source>
</evidence>
<feature type="region of interest" description="Disordered" evidence="3">
    <location>
        <begin position="78"/>
        <end position="97"/>
    </location>
</feature>
<dbReference type="CDD" id="cd17574">
    <property type="entry name" value="REC_OmpR"/>
    <property type="match status" value="1"/>
</dbReference>
<dbReference type="SMART" id="SM00448">
    <property type="entry name" value="REC"/>
    <property type="match status" value="1"/>
</dbReference>
<organism evidence="5 6">
    <name type="scientific">Lysobacter brunescens</name>
    <dbReference type="NCBI Taxonomy" id="262323"/>
    <lineage>
        <taxon>Bacteria</taxon>
        <taxon>Pseudomonadati</taxon>
        <taxon>Pseudomonadota</taxon>
        <taxon>Gammaproteobacteria</taxon>
        <taxon>Lysobacterales</taxon>
        <taxon>Lysobacteraceae</taxon>
        <taxon>Lysobacter</taxon>
    </lineage>
</organism>
<dbReference type="InterPro" id="IPR001789">
    <property type="entry name" value="Sig_transdc_resp-reg_receiver"/>
</dbReference>